<feature type="coiled-coil region" evidence="1">
    <location>
        <begin position="272"/>
        <end position="299"/>
    </location>
</feature>
<evidence type="ECO:0000256" key="1">
    <source>
        <dbReference type="SAM" id="Coils"/>
    </source>
</evidence>
<dbReference type="SUPFAM" id="SSF51045">
    <property type="entry name" value="WW domain"/>
    <property type="match status" value="1"/>
</dbReference>
<dbReference type="InterPro" id="IPR001202">
    <property type="entry name" value="WW_dom"/>
</dbReference>
<evidence type="ECO:0000256" key="2">
    <source>
        <dbReference type="SAM" id="MobiDB-lite"/>
    </source>
</evidence>
<dbReference type="PROSITE" id="PS50096">
    <property type="entry name" value="IQ"/>
    <property type="match status" value="1"/>
</dbReference>
<keyword evidence="5" id="KW-1185">Reference proteome</keyword>
<proteinExistence type="predicted"/>
<feature type="compositionally biased region" description="Low complexity" evidence="2">
    <location>
        <begin position="158"/>
        <end position="180"/>
    </location>
</feature>
<feature type="domain" description="WW" evidence="3">
    <location>
        <begin position="568"/>
        <end position="602"/>
    </location>
</feature>
<organism evidence="4 5">
    <name type="scientific">Chloropicon primus</name>
    <dbReference type="NCBI Taxonomy" id="1764295"/>
    <lineage>
        <taxon>Eukaryota</taxon>
        <taxon>Viridiplantae</taxon>
        <taxon>Chlorophyta</taxon>
        <taxon>Chloropicophyceae</taxon>
        <taxon>Chloropicales</taxon>
        <taxon>Chloropicaceae</taxon>
        <taxon>Chloropicon</taxon>
    </lineage>
</organism>
<feature type="region of interest" description="Disordered" evidence="2">
    <location>
        <begin position="305"/>
        <end position="324"/>
    </location>
</feature>
<dbReference type="Proteomes" id="UP000316726">
    <property type="component" value="Chromosome 11"/>
</dbReference>
<dbReference type="PROSITE" id="PS50020">
    <property type="entry name" value="WW_DOMAIN_2"/>
    <property type="match status" value="1"/>
</dbReference>
<evidence type="ECO:0000313" key="5">
    <source>
        <dbReference type="Proteomes" id="UP000316726"/>
    </source>
</evidence>
<evidence type="ECO:0000313" key="4">
    <source>
        <dbReference type="EMBL" id="QDZ23857.1"/>
    </source>
</evidence>
<keyword evidence="1" id="KW-0175">Coiled coil</keyword>
<sequence length="656" mass="73841">MTTTGGLSPIQENVRAGTTERLVFSDLVRTSLSRQEDASLLRVILAGKDGLRSQEKRTKAIREVEVRECWRVAREKEILARANEFGLVSVENPEDRRNLADQIASFTRLSRFQATDFEYNNKASSQRDLWLGGGQDARRTATRRSPSPYGGVSGSQNGRVRPSSARPSSSGRTSRSMTASAYGVAQGKTTAERRKGLLSNGTNARSGQLTSSSSSSKASTGRHALPRKEEQPRRTRVRPSSAPVMRKKTQTETKLLDITKTLLKGLENHKSADGTTDALKALEKNVSEAQTQLSDLVAAAGKKLQAPPSTPVAPMTSSSVTATSPSDRFRMHLTKLGYFGSTKADLVIAEHQRQRHAILVIQRAARKLLQRKALEKKKQEEVEERKRRALEFRHDCARVIQAWYRSKMEERAQRAGTLERCKKGLAARAIQKHYRYHRLIKVFRAEAPDHISGAGAPAGGRGAIPSAWRAANIIQKCFRMHRVQRRLRAARSEASEFLQWRRAMKASWSDHKRQTLETLGAQSYLVFLFFSSGRETEKVMAHVREEEKMFSTSWLKYERKVKRKALHKPLPRNWVPHNDAVTGKIYFINTRTNEAYTTHPNLREIAPDLAAQRERASIAKYTRISVLLKYIEAIDGRASKLQSHVLQQMVSNKGQQ</sequence>
<evidence type="ECO:0000259" key="3">
    <source>
        <dbReference type="PROSITE" id="PS50020"/>
    </source>
</evidence>
<feature type="compositionally biased region" description="Polar residues" evidence="2">
    <location>
        <begin position="315"/>
        <end position="324"/>
    </location>
</feature>
<dbReference type="AlphaFoldDB" id="A0A5B8MU20"/>
<dbReference type="EMBL" id="CP031044">
    <property type="protein sequence ID" value="QDZ23857.1"/>
    <property type="molecule type" value="Genomic_DNA"/>
</dbReference>
<dbReference type="InterPro" id="IPR036020">
    <property type="entry name" value="WW_dom_sf"/>
</dbReference>
<protein>
    <recommendedName>
        <fullName evidence="3">WW domain-containing protein</fullName>
    </recommendedName>
</protein>
<feature type="compositionally biased region" description="Polar residues" evidence="2">
    <location>
        <begin position="199"/>
        <end position="210"/>
    </location>
</feature>
<name>A0A5B8MU20_9CHLO</name>
<accession>A0A5B8MU20</accession>
<reference evidence="4 5" key="1">
    <citation type="submission" date="2018-07" db="EMBL/GenBank/DDBJ databases">
        <title>The complete nuclear genome of the prasinophyte Chloropicon primus (CCMP1205).</title>
        <authorList>
            <person name="Pombert J.-F."/>
            <person name="Otis C."/>
            <person name="Turmel M."/>
            <person name="Lemieux C."/>
        </authorList>
    </citation>
    <scope>NUCLEOTIDE SEQUENCE [LARGE SCALE GENOMIC DNA]</scope>
    <source>
        <strain evidence="4 5">CCMP1205</strain>
    </source>
</reference>
<feature type="region of interest" description="Disordered" evidence="2">
    <location>
        <begin position="128"/>
        <end position="249"/>
    </location>
</feature>
<gene>
    <name evidence="4" type="ORF">A3770_11p63750</name>
</gene>